<evidence type="ECO:0000256" key="4">
    <source>
        <dbReference type="ARBA" id="ARBA00022777"/>
    </source>
</evidence>
<dbReference type="GO" id="GO:0009423">
    <property type="term" value="P:chorismate biosynthetic process"/>
    <property type="evidence" value="ECO:0007669"/>
    <property type="project" value="UniProtKB-UniRule"/>
</dbReference>
<keyword evidence="6 7" id="KW-0057">Aromatic amino acid biosynthesis</keyword>
<comment type="catalytic activity">
    <reaction evidence="7">
        <text>shikimate + ATP = 3-phosphoshikimate + ADP + H(+)</text>
        <dbReference type="Rhea" id="RHEA:13121"/>
        <dbReference type="ChEBI" id="CHEBI:15378"/>
        <dbReference type="ChEBI" id="CHEBI:30616"/>
        <dbReference type="ChEBI" id="CHEBI:36208"/>
        <dbReference type="ChEBI" id="CHEBI:145989"/>
        <dbReference type="ChEBI" id="CHEBI:456216"/>
        <dbReference type="EC" id="2.7.1.71"/>
    </reaction>
</comment>
<dbReference type="GO" id="GO:0004765">
    <property type="term" value="F:shikimate kinase activity"/>
    <property type="evidence" value="ECO:0007669"/>
    <property type="project" value="UniProtKB-UniRule"/>
</dbReference>
<dbReference type="Pfam" id="PF01202">
    <property type="entry name" value="SKI"/>
    <property type="match status" value="1"/>
</dbReference>
<keyword evidence="7" id="KW-0963">Cytoplasm</keyword>
<keyword evidence="7" id="KW-0479">Metal-binding</keyword>
<dbReference type="InterPro" id="IPR000623">
    <property type="entry name" value="Shikimate_kinase/TSH1"/>
</dbReference>
<feature type="binding site" evidence="7">
    <location>
        <position position="33"/>
    </location>
    <ligand>
        <name>substrate</name>
    </ligand>
</feature>
<comment type="caution">
    <text evidence="7">Lacks conserved residue(s) required for the propagation of feature annotation.</text>
</comment>
<feature type="binding site" evidence="7">
    <location>
        <position position="79"/>
    </location>
    <ligand>
        <name>substrate</name>
    </ligand>
</feature>
<reference evidence="8 9" key="1">
    <citation type="submission" date="2018-04" db="EMBL/GenBank/DDBJ databases">
        <title>Novel Campyloabacter and Helicobacter Species and Strains.</title>
        <authorList>
            <person name="Mannion A.J."/>
            <person name="Shen Z."/>
            <person name="Fox J.G."/>
        </authorList>
    </citation>
    <scope>NUCLEOTIDE SEQUENCE [LARGE SCALE GENOMIC DNA]</scope>
    <source>
        <strain evidence="8 9">MIT 97-5075</strain>
    </source>
</reference>
<dbReference type="EMBL" id="NXLW01000008">
    <property type="protein sequence ID" value="RDU72320.1"/>
    <property type="molecule type" value="Genomic_DNA"/>
</dbReference>
<comment type="subunit">
    <text evidence="7">Monomer.</text>
</comment>
<sequence>MKNIVLIGFMGSGKSTLAPLLAQALGSKCIDSDNYIESQEKRSITEIFASQGEQHFRNLEQQFIHSFENTQNYIIATGGGMPIFNDISKLGICLYLQVDFKIITQRVMQSPNIRPLFCDLEKAKQLFIQREPTYIRASNIIINANSTPEHVFQDTMKVLHDQINQK</sequence>
<keyword evidence="9" id="KW-1185">Reference proteome</keyword>
<dbReference type="GO" id="GO:0000287">
    <property type="term" value="F:magnesium ion binding"/>
    <property type="evidence" value="ECO:0007669"/>
    <property type="project" value="UniProtKB-UniRule"/>
</dbReference>
<keyword evidence="7" id="KW-0460">Magnesium</keyword>
<dbReference type="GO" id="GO:0005524">
    <property type="term" value="F:ATP binding"/>
    <property type="evidence" value="ECO:0007669"/>
    <property type="project" value="UniProtKB-UniRule"/>
</dbReference>
<evidence type="ECO:0000256" key="6">
    <source>
        <dbReference type="ARBA" id="ARBA00023141"/>
    </source>
</evidence>
<dbReference type="EC" id="2.7.1.71" evidence="7"/>
<comment type="caution">
    <text evidence="8">The sequence shown here is derived from an EMBL/GenBank/DDBJ whole genome shotgun (WGS) entry which is preliminary data.</text>
</comment>
<protein>
    <recommendedName>
        <fullName evidence="7">Shikimate kinase</fullName>
        <shortName evidence="7">SK</shortName>
        <ecNumber evidence="7">2.7.1.71</ecNumber>
    </recommendedName>
</protein>
<comment type="function">
    <text evidence="7">Catalyzes the specific phosphorylation of the 3-hydroxyl group of shikimic acid using ATP as a cosubstrate.</text>
</comment>
<comment type="similarity">
    <text evidence="7">Belongs to the shikimate kinase family.</text>
</comment>
<evidence type="ECO:0000256" key="1">
    <source>
        <dbReference type="ARBA" id="ARBA00022605"/>
    </source>
</evidence>
<dbReference type="OrthoDB" id="9800332at2"/>
<feature type="binding site" evidence="7">
    <location>
        <position position="57"/>
    </location>
    <ligand>
        <name>substrate</name>
    </ligand>
</feature>
<feature type="binding site" evidence="7">
    <location>
        <position position="114"/>
    </location>
    <ligand>
        <name>ATP</name>
        <dbReference type="ChEBI" id="CHEBI:30616"/>
    </ligand>
</feature>
<evidence type="ECO:0000313" key="8">
    <source>
        <dbReference type="EMBL" id="RDU72320.1"/>
    </source>
</evidence>
<keyword evidence="2 7" id="KW-0808">Transferase</keyword>
<comment type="subcellular location">
    <subcellularLocation>
        <location evidence="7">Cytoplasm</location>
    </subcellularLocation>
</comment>
<organism evidence="8 9">
    <name type="scientific">Helicobacter aurati</name>
    <dbReference type="NCBI Taxonomy" id="137778"/>
    <lineage>
        <taxon>Bacteria</taxon>
        <taxon>Pseudomonadati</taxon>
        <taxon>Campylobacterota</taxon>
        <taxon>Epsilonproteobacteria</taxon>
        <taxon>Campylobacterales</taxon>
        <taxon>Helicobacteraceae</taxon>
        <taxon>Helicobacter</taxon>
    </lineage>
</organism>
<feature type="binding site" evidence="7">
    <location>
        <begin position="11"/>
        <end position="16"/>
    </location>
    <ligand>
        <name>ATP</name>
        <dbReference type="ChEBI" id="CHEBI:30616"/>
    </ligand>
</feature>
<dbReference type="InterPro" id="IPR027417">
    <property type="entry name" value="P-loop_NTPase"/>
</dbReference>
<dbReference type="InterPro" id="IPR031322">
    <property type="entry name" value="Shikimate/glucono_kinase"/>
</dbReference>
<dbReference type="CDD" id="cd00464">
    <property type="entry name" value="SK"/>
    <property type="match status" value="1"/>
</dbReference>
<dbReference type="GO" id="GO:0008652">
    <property type="term" value="P:amino acid biosynthetic process"/>
    <property type="evidence" value="ECO:0007669"/>
    <property type="project" value="UniProtKB-KW"/>
</dbReference>
<comment type="pathway">
    <text evidence="7">Metabolic intermediate biosynthesis; chorismate biosynthesis; chorismate from D-erythrose 4-phosphate and phosphoenolpyruvate: step 5/7.</text>
</comment>
<keyword evidence="5 7" id="KW-0067">ATP-binding</keyword>
<dbReference type="PANTHER" id="PTHR21087">
    <property type="entry name" value="SHIKIMATE KINASE"/>
    <property type="match status" value="1"/>
</dbReference>
<dbReference type="GO" id="GO:0005829">
    <property type="term" value="C:cytosol"/>
    <property type="evidence" value="ECO:0007669"/>
    <property type="project" value="TreeGrafter"/>
</dbReference>
<dbReference type="UniPathway" id="UPA00053">
    <property type="reaction ID" value="UER00088"/>
</dbReference>
<comment type="cofactor">
    <cofactor evidence="7">
        <name>Mg(2+)</name>
        <dbReference type="ChEBI" id="CHEBI:18420"/>
    </cofactor>
    <text evidence="7">Binds 1 Mg(2+) ion per subunit.</text>
</comment>
<dbReference type="AlphaFoldDB" id="A0A3D8J514"/>
<dbReference type="HAMAP" id="MF_00109">
    <property type="entry name" value="Shikimate_kinase"/>
    <property type="match status" value="1"/>
</dbReference>
<dbReference type="PANTHER" id="PTHR21087:SF16">
    <property type="entry name" value="SHIKIMATE KINASE 1, CHLOROPLASTIC"/>
    <property type="match status" value="1"/>
</dbReference>
<keyword evidence="4 7" id="KW-0418">Kinase</keyword>
<dbReference type="PRINTS" id="PR01100">
    <property type="entry name" value="SHIKIMTKNASE"/>
</dbReference>
<evidence type="ECO:0000313" key="9">
    <source>
        <dbReference type="Proteomes" id="UP000256424"/>
    </source>
</evidence>
<evidence type="ECO:0000256" key="3">
    <source>
        <dbReference type="ARBA" id="ARBA00022741"/>
    </source>
</evidence>
<evidence type="ECO:0000256" key="5">
    <source>
        <dbReference type="ARBA" id="ARBA00022840"/>
    </source>
</evidence>
<dbReference type="SUPFAM" id="SSF52540">
    <property type="entry name" value="P-loop containing nucleoside triphosphate hydrolases"/>
    <property type="match status" value="1"/>
</dbReference>
<proteinExistence type="inferred from homology"/>
<dbReference type="GO" id="GO:0009073">
    <property type="term" value="P:aromatic amino acid family biosynthetic process"/>
    <property type="evidence" value="ECO:0007669"/>
    <property type="project" value="UniProtKB-KW"/>
</dbReference>
<feature type="binding site" evidence="7">
    <location>
        <position position="15"/>
    </location>
    <ligand>
        <name>Mg(2+)</name>
        <dbReference type="ChEBI" id="CHEBI:18420"/>
    </ligand>
</feature>
<dbReference type="RefSeq" id="WP_104762346.1">
    <property type="nucleotide sequence ID" value="NZ_FZPM01000003.1"/>
</dbReference>
<feature type="binding site" evidence="7">
    <location>
        <position position="130"/>
    </location>
    <ligand>
        <name>substrate</name>
    </ligand>
</feature>
<dbReference type="Proteomes" id="UP000256424">
    <property type="component" value="Unassembled WGS sequence"/>
</dbReference>
<keyword evidence="1 7" id="KW-0028">Amino-acid biosynthesis</keyword>
<gene>
    <name evidence="7" type="primary">aroK</name>
    <name evidence="8" type="ORF">CQA66_05445</name>
</gene>
<evidence type="ECO:0000256" key="7">
    <source>
        <dbReference type="HAMAP-Rule" id="MF_00109"/>
    </source>
</evidence>
<accession>A0A3D8J514</accession>
<dbReference type="Gene3D" id="3.40.50.300">
    <property type="entry name" value="P-loop containing nucleotide triphosphate hydrolases"/>
    <property type="match status" value="1"/>
</dbReference>
<keyword evidence="3 7" id="KW-0547">Nucleotide-binding</keyword>
<name>A0A3D8J514_9HELI</name>
<evidence type="ECO:0000256" key="2">
    <source>
        <dbReference type="ARBA" id="ARBA00022679"/>
    </source>
</evidence>